<accession>A0A7Y2H148</accession>
<sequence>MTAVSDMSVHRETFNRLKSKFPGSRQDWVQDLRRDNLDRFESMGYPTTRLEAWKKLNLRPITQGSFELATSSGNPSKSLPANLVRHTVCFVDGHFSPDLSDIANLPQGIRVRTLSTALEQSDTDSLPSFFGQAATDEKHAFLALNGALFTDGAIVEIDDAVAEPVSLRFIQTDGADPRVTYTRVLVRVAPQAQVDLIEEFVGEGKNLTNHVTEVVVGENAGLRHLRFQDESQSGFHLGVLGYVLERNARLESFAVSLGAALSRVDGHVSLQGEGAEANLQGLYTLRGDQVCDHHTLLHHRVPHTHSQQLYKGILAHSARAIFNGQVTIDKDAQKTTADQQNPNLLLSDQALVNTNPQLEIYADDVQCRHGATVGQMDEDSLFYLRSRGIPKDQAVRLLMQAFAAEVVEAIPNESVRDQISERVRERFFSSV</sequence>
<feature type="domain" description="SUF system FeS cluster assembly SufBD N-terminal" evidence="3">
    <location>
        <begin position="23"/>
        <end position="161"/>
    </location>
</feature>
<protein>
    <submittedName>
        <fullName evidence="4">Fe-S cluster assembly protein SufD</fullName>
    </submittedName>
</protein>
<evidence type="ECO:0000259" key="3">
    <source>
        <dbReference type="Pfam" id="PF19295"/>
    </source>
</evidence>
<dbReference type="AlphaFoldDB" id="A0A7Y2H148"/>
<name>A0A7Y2H148_UNCEI</name>
<proteinExistence type="inferred from homology"/>
<dbReference type="Pfam" id="PF01458">
    <property type="entry name" value="SUFBD_core"/>
    <property type="match status" value="1"/>
</dbReference>
<feature type="domain" description="SUF system FeS cluster assembly SufBD core" evidence="2">
    <location>
        <begin position="175"/>
        <end position="402"/>
    </location>
</feature>
<evidence type="ECO:0000256" key="1">
    <source>
        <dbReference type="ARBA" id="ARBA00043967"/>
    </source>
</evidence>
<dbReference type="InterPro" id="IPR011542">
    <property type="entry name" value="SUF_FeS_clus_asmbl_SufD"/>
</dbReference>
<dbReference type="PANTHER" id="PTHR43575">
    <property type="entry name" value="PROTEIN ABCI7, CHLOROPLASTIC"/>
    <property type="match status" value="1"/>
</dbReference>
<dbReference type="InterPro" id="IPR055346">
    <property type="entry name" value="Fe-S_cluster_assembly_SufBD"/>
</dbReference>
<dbReference type="GO" id="GO:0016226">
    <property type="term" value="P:iron-sulfur cluster assembly"/>
    <property type="evidence" value="ECO:0007669"/>
    <property type="project" value="InterPro"/>
</dbReference>
<evidence type="ECO:0000313" key="5">
    <source>
        <dbReference type="Proteomes" id="UP000547674"/>
    </source>
</evidence>
<dbReference type="InterPro" id="IPR045595">
    <property type="entry name" value="SufBD_N"/>
</dbReference>
<dbReference type="Proteomes" id="UP000547674">
    <property type="component" value="Unassembled WGS sequence"/>
</dbReference>
<reference evidence="4 5" key="1">
    <citation type="submission" date="2020-03" db="EMBL/GenBank/DDBJ databases">
        <title>Metabolic flexibility allows generalist bacteria to become dominant in a frequently disturbed ecosystem.</title>
        <authorList>
            <person name="Chen Y.-J."/>
            <person name="Leung P.M."/>
            <person name="Bay S.K."/>
            <person name="Hugenholtz P."/>
            <person name="Kessler A.J."/>
            <person name="Shelley G."/>
            <person name="Waite D.W."/>
            <person name="Cook P.L."/>
            <person name="Greening C."/>
        </authorList>
    </citation>
    <scope>NUCLEOTIDE SEQUENCE [LARGE SCALE GENOMIC DNA]</scope>
    <source>
        <strain evidence="4">SS_bin_28</strain>
    </source>
</reference>
<dbReference type="EMBL" id="JABDJR010000024">
    <property type="protein sequence ID" value="NNF05272.1"/>
    <property type="molecule type" value="Genomic_DNA"/>
</dbReference>
<dbReference type="PANTHER" id="PTHR43575:SF1">
    <property type="entry name" value="PROTEIN ABCI7, CHLOROPLASTIC"/>
    <property type="match status" value="1"/>
</dbReference>
<gene>
    <name evidence="4" type="primary">sufD</name>
    <name evidence="4" type="ORF">HKN21_00795</name>
</gene>
<comment type="caution">
    <text evidence="4">The sequence shown here is derived from an EMBL/GenBank/DDBJ whole genome shotgun (WGS) entry which is preliminary data.</text>
</comment>
<evidence type="ECO:0000313" key="4">
    <source>
        <dbReference type="EMBL" id="NNF05272.1"/>
    </source>
</evidence>
<evidence type="ECO:0000259" key="2">
    <source>
        <dbReference type="Pfam" id="PF01458"/>
    </source>
</evidence>
<comment type="similarity">
    <text evidence="1">Belongs to the iron-sulfur cluster assembly SufBD family.</text>
</comment>
<dbReference type="NCBIfam" id="TIGR01981">
    <property type="entry name" value="sufD"/>
    <property type="match status" value="1"/>
</dbReference>
<dbReference type="Pfam" id="PF19295">
    <property type="entry name" value="SufBD_N"/>
    <property type="match status" value="1"/>
</dbReference>
<dbReference type="InterPro" id="IPR037284">
    <property type="entry name" value="SUF_FeS_clus_asmbl_SufBD_sf"/>
</dbReference>
<dbReference type="InterPro" id="IPR000825">
    <property type="entry name" value="SUF_FeS_clus_asmbl_SufBD_core"/>
</dbReference>
<organism evidence="4 5">
    <name type="scientific">Eiseniibacteriota bacterium</name>
    <dbReference type="NCBI Taxonomy" id="2212470"/>
    <lineage>
        <taxon>Bacteria</taxon>
        <taxon>Candidatus Eiseniibacteriota</taxon>
    </lineage>
</organism>
<dbReference type="SUPFAM" id="SSF101960">
    <property type="entry name" value="Stabilizer of iron transporter SufD"/>
    <property type="match status" value="1"/>
</dbReference>